<feature type="region of interest" description="Disordered" evidence="1">
    <location>
        <begin position="1"/>
        <end position="49"/>
    </location>
</feature>
<proteinExistence type="predicted"/>
<dbReference type="SUPFAM" id="SSF54001">
    <property type="entry name" value="Cysteine proteinases"/>
    <property type="match status" value="1"/>
</dbReference>
<feature type="domain" description="KY-like immunoglobulin-like" evidence="2">
    <location>
        <begin position="264"/>
        <end position="389"/>
    </location>
</feature>
<dbReference type="InterPro" id="IPR038765">
    <property type="entry name" value="Papain-like_cys_pep_sf"/>
</dbReference>
<reference evidence="3" key="3">
    <citation type="submission" date="2023-05" db="EMBL/GenBank/DDBJ databases">
        <authorList>
            <person name="Smith C.H."/>
        </authorList>
    </citation>
    <scope>NUCLEOTIDE SEQUENCE</scope>
    <source>
        <strain evidence="3">CHS0354</strain>
        <tissue evidence="3">Mantle</tissue>
    </source>
</reference>
<evidence type="ECO:0000256" key="1">
    <source>
        <dbReference type="SAM" id="MobiDB-lite"/>
    </source>
</evidence>
<dbReference type="Gene3D" id="1.20.920.60">
    <property type="match status" value="1"/>
</dbReference>
<keyword evidence="4" id="KW-1185">Reference proteome</keyword>
<dbReference type="Gene3D" id="3.10.620.30">
    <property type="match status" value="1"/>
</dbReference>
<accession>A0AAE0TDU6</accession>
<dbReference type="EMBL" id="JAEAOA010002232">
    <property type="protein sequence ID" value="KAK3607868.1"/>
    <property type="molecule type" value="Genomic_DNA"/>
</dbReference>
<feature type="compositionally biased region" description="Basic and acidic residues" evidence="1">
    <location>
        <begin position="13"/>
        <end position="23"/>
    </location>
</feature>
<feature type="domain" description="KY-like immunoglobulin-like" evidence="2">
    <location>
        <begin position="426"/>
        <end position="509"/>
    </location>
</feature>
<evidence type="ECO:0000313" key="3">
    <source>
        <dbReference type="EMBL" id="KAK3607868.1"/>
    </source>
</evidence>
<dbReference type="PANTHER" id="PTHR47020">
    <property type="entry name" value="HILLARIN"/>
    <property type="match status" value="1"/>
</dbReference>
<sequence>MGSGSSKAGVPNDVRRMIPREPPSEAFRIKPVLPGYPPPEPPASRKDEIYDPSENQDIYVHALNVPKDVEKSYDELLAQLTNGLRTDMMKLRSIFCWLGTQNIEDENLWDVSESDGEKTPRGYKKLIKQRNGSYAGFFTLLCRAAGIPCAFIHGISKGLGYEVGDQDIKSLGDKWVAVYIDDWRLIHPLRAFKCVIGYKSGSWTLIESDGKRKRNKEKASKGQMIRAFNEYYFLCDPIEFSMTCLPTDLIWQLNYPVNTMSYNRFVNIPFVQEKYFYYGFQICGQMKSMLIARKGVTSVILRIPDHKEVQLSYEFFYNHLFDRPDSEDVYALKRYVLMSYDEYSQRWTLEIRVPLPGRYRIAIYGGPSNLSALPWLCDVGVMSNELIKRDPYPKNPWIGFGPVDITRKIGMMDPSHKSGMQFILPRQDIHMTFRLEKKLEVKTELIHMNMTSNELKDSHSAIINNQSEVHTLHVWVKVPKEGEYALQIFARLKDSKNKFENVCNYYLTTDPPREAGVEMEYKPFDTPLEKKAREALTTAQKYDDLKQAVDKYEQSGLYERKGEYGKAKRKLEYLELAQDLKDAINRRNVDLLEKAIQQADSSPFQQKLMNLIRQAKEMLESTRLLNKFAHDVLEMKQATLAELLSYKNPLPIINDVLVATLCLLGESLPELKSSWENVRWIMKMQGKNSVMRRIRNFDIISVTTEMCNDANDILSQLDEETVLTASAAVGTFYRWACSIVKEKKRSMEANIRDRK</sequence>
<reference evidence="3" key="1">
    <citation type="journal article" date="2021" name="Genome Biol. Evol.">
        <title>A High-Quality Reference Genome for a Parasitic Bivalve with Doubly Uniparental Inheritance (Bivalvia: Unionida).</title>
        <authorList>
            <person name="Smith C.H."/>
        </authorList>
    </citation>
    <scope>NUCLEOTIDE SEQUENCE</scope>
    <source>
        <strain evidence="3">CHS0354</strain>
    </source>
</reference>
<dbReference type="InterPro" id="IPR053041">
    <property type="entry name" value="Transglut-like_Superfamily_Mod"/>
</dbReference>
<gene>
    <name evidence="3" type="ORF">CHS0354_038298</name>
</gene>
<organism evidence="3 4">
    <name type="scientific">Potamilus streckersoni</name>
    <dbReference type="NCBI Taxonomy" id="2493646"/>
    <lineage>
        <taxon>Eukaryota</taxon>
        <taxon>Metazoa</taxon>
        <taxon>Spiralia</taxon>
        <taxon>Lophotrochozoa</taxon>
        <taxon>Mollusca</taxon>
        <taxon>Bivalvia</taxon>
        <taxon>Autobranchia</taxon>
        <taxon>Heteroconchia</taxon>
        <taxon>Palaeoheterodonta</taxon>
        <taxon>Unionida</taxon>
        <taxon>Unionoidea</taxon>
        <taxon>Unionidae</taxon>
        <taxon>Ambleminae</taxon>
        <taxon>Lampsilini</taxon>
        <taxon>Potamilus</taxon>
    </lineage>
</organism>
<reference evidence="3" key="2">
    <citation type="journal article" date="2021" name="Genome Biol. Evol.">
        <title>Developing a high-quality reference genome for a parasitic bivalve with doubly uniparental inheritance (Bivalvia: Unionida).</title>
        <authorList>
            <person name="Smith C.H."/>
        </authorList>
    </citation>
    <scope>NUCLEOTIDE SEQUENCE</scope>
    <source>
        <strain evidence="3">CHS0354</strain>
        <tissue evidence="3">Mantle</tissue>
    </source>
</reference>
<dbReference type="AlphaFoldDB" id="A0AAE0TDU6"/>
<dbReference type="PANTHER" id="PTHR47020:SF1">
    <property type="entry name" value="HILLARIN"/>
    <property type="match status" value="1"/>
</dbReference>
<evidence type="ECO:0000313" key="4">
    <source>
        <dbReference type="Proteomes" id="UP001195483"/>
    </source>
</evidence>
<dbReference type="InterPro" id="IPR056564">
    <property type="entry name" value="Ig-like_KY"/>
</dbReference>
<name>A0AAE0TDU6_9BIVA</name>
<protein>
    <recommendedName>
        <fullName evidence="2">KY-like immunoglobulin-like domain-containing protein</fullName>
    </recommendedName>
</protein>
<evidence type="ECO:0000259" key="2">
    <source>
        <dbReference type="Pfam" id="PF23265"/>
    </source>
</evidence>
<dbReference type="Pfam" id="PF23265">
    <property type="entry name" value="Ig-like_KY"/>
    <property type="match status" value="2"/>
</dbReference>
<comment type="caution">
    <text evidence="3">The sequence shown here is derived from an EMBL/GenBank/DDBJ whole genome shotgun (WGS) entry which is preliminary data.</text>
</comment>
<dbReference type="Proteomes" id="UP001195483">
    <property type="component" value="Unassembled WGS sequence"/>
</dbReference>